<proteinExistence type="predicted"/>
<sequence>MRGQNSLFVPRRFYCRSHVCTCSKRNAERKGAFLGCWAVIQSLF</sequence>
<accession>A0A0E9W0B5</accession>
<reference evidence="1" key="2">
    <citation type="journal article" date="2015" name="Fish Shellfish Immunol.">
        <title>Early steps in the European eel (Anguilla anguilla)-Vibrio vulnificus interaction in the gills: Role of the RtxA13 toxin.</title>
        <authorList>
            <person name="Callol A."/>
            <person name="Pajuelo D."/>
            <person name="Ebbesson L."/>
            <person name="Teles M."/>
            <person name="MacKenzie S."/>
            <person name="Amaro C."/>
        </authorList>
    </citation>
    <scope>NUCLEOTIDE SEQUENCE</scope>
</reference>
<name>A0A0E9W0B5_ANGAN</name>
<dbReference type="EMBL" id="GBXM01025572">
    <property type="protein sequence ID" value="JAH83005.1"/>
    <property type="molecule type" value="Transcribed_RNA"/>
</dbReference>
<protein>
    <submittedName>
        <fullName evidence="1">Uncharacterized protein</fullName>
    </submittedName>
</protein>
<evidence type="ECO:0000313" key="1">
    <source>
        <dbReference type="EMBL" id="JAH83005.1"/>
    </source>
</evidence>
<dbReference type="AlphaFoldDB" id="A0A0E9W0B5"/>
<organism evidence="1">
    <name type="scientific">Anguilla anguilla</name>
    <name type="common">European freshwater eel</name>
    <name type="synonym">Muraena anguilla</name>
    <dbReference type="NCBI Taxonomy" id="7936"/>
    <lineage>
        <taxon>Eukaryota</taxon>
        <taxon>Metazoa</taxon>
        <taxon>Chordata</taxon>
        <taxon>Craniata</taxon>
        <taxon>Vertebrata</taxon>
        <taxon>Euteleostomi</taxon>
        <taxon>Actinopterygii</taxon>
        <taxon>Neopterygii</taxon>
        <taxon>Teleostei</taxon>
        <taxon>Anguilliformes</taxon>
        <taxon>Anguillidae</taxon>
        <taxon>Anguilla</taxon>
    </lineage>
</organism>
<reference evidence="1" key="1">
    <citation type="submission" date="2014-11" db="EMBL/GenBank/DDBJ databases">
        <authorList>
            <person name="Amaro Gonzalez C."/>
        </authorList>
    </citation>
    <scope>NUCLEOTIDE SEQUENCE</scope>
</reference>